<dbReference type="EMBL" id="JABCRI010000001">
    <property type="protein sequence ID" value="KAF8413594.1"/>
    <property type="molecule type" value="Genomic_DNA"/>
</dbReference>
<proteinExistence type="predicted"/>
<dbReference type="Gene3D" id="4.10.280.10">
    <property type="entry name" value="Helix-loop-helix DNA-binding domain"/>
    <property type="match status" value="1"/>
</dbReference>
<gene>
    <name evidence="5" type="ORF">HHK36_001586</name>
</gene>
<name>A0A834ZT36_TETSI</name>
<dbReference type="SUPFAM" id="SSF47459">
    <property type="entry name" value="HLH, helix-loop-helix DNA-binding domain"/>
    <property type="match status" value="1"/>
</dbReference>
<evidence type="ECO:0000256" key="2">
    <source>
        <dbReference type="ARBA" id="ARBA00023163"/>
    </source>
</evidence>
<evidence type="ECO:0000259" key="4">
    <source>
        <dbReference type="PROSITE" id="PS50888"/>
    </source>
</evidence>
<keyword evidence="2" id="KW-0804">Transcription</keyword>
<evidence type="ECO:0000313" key="5">
    <source>
        <dbReference type="EMBL" id="KAF8413594.1"/>
    </source>
</evidence>
<dbReference type="InterPro" id="IPR036638">
    <property type="entry name" value="HLH_DNA-bd_sf"/>
</dbReference>
<keyword evidence="6" id="KW-1185">Reference proteome</keyword>
<feature type="compositionally biased region" description="Basic residues" evidence="3">
    <location>
        <begin position="233"/>
        <end position="242"/>
    </location>
</feature>
<feature type="compositionally biased region" description="Low complexity" evidence="3">
    <location>
        <begin position="215"/>
        <end position="229"/>
    </location>
</feature>
<dbReference type="PANTHER" id="PTHR36066">
    <property type="entry name" value="TRANSCRIPTION FACTOR BHLH145"/>
    <property type="match status" value="1"/>
</dbReference>
<dbReference type="CDD" id="cd18917">
    <property type="entry name" value="bHLH_AtSAC51_like"/>
    <property type="match status" value="1"/>
</dbReference>
<feature type="domain" description="BHLH" evidence="4">
    <location>
        <begin position="221"/>
        <end position="270"/>
    </location>
</feature>
<evidence type="ECO:0000313" key="6">
    <source>
        <dbReference type="Proteomes" id="UP000655225"/>
    </source>
</evidence>
<dbReference type="Proteomes" id="UP000655225">
    <property type="component" value="Unassembled WGS sequence"/>
</dbReference>
<accession>A0A834ZT36</accession>
<protein>
    <recommendedName>
        <fullName evidence="4">BHLH domain-containing protein</fullName>
    </recommendedName>
</protein>
<organism evidence="5 6">
    <name type="scientific">Tetracentron sinense</name>
    <name type="common">Spur-leaf</name>
    <dbReference type="NCBI Taxonomy" id="13715"/>
    <lineage>
        <taxon>Eukaryota</taxon>
        <taxon>Viridiplantae</taxon>
        <taxon>Streptophyta</taxon>
        <taxon>Embryophyta</taxon>
        <taxon>Tracheophyta</taxon>
        <taxon>Spermatophyta</taxon>
        <taxon>Magnoliopsida</taxon>
        <taxon>Trochodendrales</taxon>
        <taxon>Trochodendraceae</taxon>
        <taxon>Tetracentron</taxon>
    </lineage>
</organism>
<dbReference type="PANTHER" id="PTHR36066:SF11">
    <property type="entry name" value="TRANSCRIPTION FACTOR BHLH144"/>
    <property type="match status" value="1"/>
</dbReference>
<sequence>MYIAVTQKRYRSVKEVGKITMNVRIIAYYQLMQVCQAEYFRQLLKPSDQQYYPIKVAPPLAHQVGSGYMYNAPAAPALGATLLSGAKLSMPFHGVEFQPSEVCPKNFIIFDQTDNRSRIMFHPASAPKFNCPVFDTRAAYILDNGGGKDAVKDNREPSSPMKENTEDIDALLSLEDDEQEDDDEEVSTARTLGSYGSSSPDSCSNYGPKPRKLKSSSIHKSSSSGNSSNGERKRQRMKKMVKALRGIVPGGKQMNTAAVIDEAVKYLKSLKVEVKKLGTGNFKN</sequence>
<dbReference type="InterPro" id="IPR011598">
    <property type="entry name" value="bHLH_dom"/>
</dbReference>
<feature type="region of interest" description="Disordered" evidence="3">
    <location>
        <begin position="145"/>
        <end position="247"/>
    </location>
</feature>
<feature type="compositionally biased region" description="Acidic residues" evidence="3">
    <location>
        <begin position="166"/>
        <end position="186"/>
    </location>
</feature>
<dbReference type="OrthoDB" id="1921805at2759"/>
<dbReference type="InterPro" id="IPR037546">
    <property type="entry name" value="SAC51-like"/>
</dbReference>
<reference evidence="5 6" key="1">
    <citation type="submission" date="2020-04" db="EMBL/GenBank/DDBJ databases">
        <title>Plant Genome Project.</title>
        <authorList>
            <person name="Zhang R.-G."/>
        </authorList>
    </citation>
    <scope>NUCLEOTIDE SEQUENCE [LARGE SCALE GENOMIC DNA]</scope>
    <source>
        <strain evidence="5">YNK0</strain>
        <tissue evidence="5">Leaf</tissue>
    </source>
</reference>
<feature type="compositionally biased region" description="Low complexity" evidence="3">
    <location>
        <begin position="193"/>
        <end position="208"/>
    </location>
</feature>
<dbReference type="OMA" id="PDSCSNY"/>
<dbReference type="Pfam" id="PF23173">
    <property type="entry name" value="bHLH_SAC51"/>
    <property type="match status" value="1"/>
</dbReference>
<dbReference type="AlphaFoldDB" id="A0A834ZT36"/>
<comment type="caution">
    <text evidence="5">The sequence shown here is derived from an EMBL/GenBank/DDBJ whole genome shotgun (WGS) entry which is preliminary data.</text>
</comment>
<dbReference type="SMART" id="SM00353">
    <property type="entry name" value="HLH"/>
    <property type="match status" value="1"/>
</dbReference>
<evidence type="ECO:0000256" key="3">
    <source>
        <dbReference type="SAM" id="MobiDB-lite"/>
    </source>
</evidence>
<evidence type="ECO:0000256" key="1">
    <source>
        <dbReference type="ARBA" id="ARBA00023015"/>
    </source>
</evidence>
<dbReference type="PROSITE" id="PS50888">
    <property type="entry name" value="BHLH"/>
    <property type="match status" value="1"/>
</dbReference>
<dbReference type="GO" id="GO:0046983">
    <property type="term" value="F:protein dimerization activity"/>
    <property type="evidence" value="ECO:0007669"/>
    <property type="project" value="InterPro"/>
</dbReference>
<keyword evidence="1" id="KW-0805">Transcription regulation</keyword>